<gene>
    <name evidence="2" type="ORF">ENX16_06160</name>
</gene>
<name>A0A7V3PUF3_UNCW3</name>
<dbReference type="InterPro" id="IPR001585">
    <property type="entry name" value="TAL/FSA"/>
</dbReference>
<protein>
    <submittedName>
        <fullName evidence="2">Transaldolase</fullName>
    </submittedName>
</protein>
<accession>A0A7V3PUF3</accession>
<dbReference type="InterPro" id="IPR018225">
    <property type="entry name" value="Transaldolase_AS"/>
</dbReference>
<keyword evidence="1" id="KW-0704">Schiff base</keyword>
<reference evidence="2" key="1">
    <citation type="journal article" date="2020" name="mSystems">
        <title>Genome- and Community-Level Interaction Insights into Carbon Utilization and Element Cycling Functions of Hydrothermarchaeota in Hydrothermal Sediment.</title>
        <authorList>
            <person name="Zhou Z."/>
            <person name="Liu Y."/>
            <person name="Xu W."/>
            <person name="Pan J."/>
            <person name="Luo Z.H."/>
            <person name="Li M."/>
        </authorList>
    </citation>
    <scope>NUCLEOTIDE SEQUENCE [LARGE SCALE GENOMIC DNA]</scope>
    <source>
        <strain evidence="2">SpSt-914</strain>
    </source>
</reference>
<dbReference type="Gene3D" id="3.20.20.70">
    <property type="entry name" value="Aldolase class I"/>
    <property type="match status" value="1"/>
</dbReference>
<dbReference type="SUPFAM" id="SSF51569">
    <property type="entry name" value="Aldolase"/>
    <property type="match status" value="1"/>
</dbReference>
<dbReference type="GO" id="GO:0005975">
    <property type="term" value="P:carbohydrate metabolic process"/>
    <property type="evidence" value="ECO:0007669"/>
    <property type="project" value="InterPro"/>
</dbReference>
<dbReference type="PROSITE" id="PS01054">
    <property type="entry name" value="TRANSALDOLASE_1"/>
    <property type="match status" value="1"/>
</dbReference>
<dbReference type="InterPro" id="IPR013785">
    <property type="entry name" value="Aldolase_TIM"/>
</dbReference>
<organism evidence="2">
    <name type="scientific">candidate division WOR-3 bacterium</name>
    <dbReference type="NCBI Taxonomy" id="2052148"/>
    <lineage>
        <taxon>Bacteria</taxon>
        <taxon>Bacteria division WOR-3</taxon>
    </lineage>
</organism>
<dbReference type="Pfam" id="PF00923">
    <property type="entry name" value="TAL_FSA"/>
    <property type="match status" value="1"/>
</dbReference>
<comment type="caution">
    <text evidence="2">The sequence shown here is derived from an EMBL/GenBank/DDBJ whole genome shotgun (WGS) entry which is preliminary data.</text>
</comment>
<evidence type="ECO:0000256" key="1">
    <source>
        <dbReference type="ARBA" id="ARBA00023270"/>
    </source>
</evidence>
<dbReference type="PANTHER" id="PTHR10683">
    <property type="entry name" value="TRANSALDOLASE"/>
    <property type="match status" value="1"/>
</dbReference>
<proteinExistence type="predicted"/>
<sequence length="209" mass="22597">MIFIDSADIKEVGEAVEMGLVRGCTTNPALLAKVGLEPKKVITELCQLVPGPVFYQLTARTRQEKQREALDFYNISPEKIVLKIPMTTENMALVTELSPEIPCAATAVFSGYQTLLAVEAGCTYVIPYVNRASKLLGDGLKLVREMLEIIRVSGKAVEIVAASIKSPDEAVAAFIAGAHHLTIPLAVLRGMGEHQFSQAAIAEFDRVQG</sequence>
<dbReference type="PANTHER" id="PTHR10683:SF40">
    <property type="entry name" value="FRUCTOSE-6-PHOSPHATE ALDOLASE 1-RELATED"/>
    <property type="match status" value="1"/>
</dbReference>
<dbReference type="EMBL" id="DTMZ01000143">
    <property type="protein sequence ID" value="HGD13643.1"/>
    <property type="molecule type" value="Genomic_DNA"/>
</dbReference>
<dbReference type="AlphaFoldDB" id="A0A7V3PUF3"/>
<evidence type="ECO:0000313" key="2">
    <source>
        <dbReference type="EMBL" id="HGD13643.1"/>
    </source>
</evidence>